<dbReference type="EMBL" id="BJCF01000063">
    <property type="protein sequence ID" value="GCL44008.1"/>
    <property type="molecule type" value="Genomic_DNA"/>
</dbReference>
<reference evidence="2" key="1">
    <citation type="submission" date="2019-02" db="EMBL/GenBank/DDBJ databases">
        <title>Draft genome sequence of Dolichospermum planctonicum NIES-80.</title>
        <authorList>
            <person name="Yamaguchi H."/>
            <person name="Suzuki S."/>
            <person name="Kawachi M."/>
        </authorList>
    </citation>
    <scope>NUCLEOTIDE SEQUENCE [LARGE SCALE GENOMIC DNA]</scope>
    <source>
        <strain evidence="2">NIES-80</strain>
    </source>
</reference>
<organism evidence="1 2">
    <name type="scientific">Dolichospermum planctonicum</name>
    <dbReference type="NCBI Taxonomy" id="136072"/>
    <lineage>
        <taxon>Bacteria</taxon>
        <taxon>Bacillati</taxon>
        <taxon>Cyanobacteriota</taxon>
        <taxon>Cyanophyceae</taxon>
        <taxon>Nostocales</taxon>
        <taxon>Aphanizomenonaceae</taxon>
        <taxon>Dolichospermum</taxon>
    </lineage>
</organism>
<comment type="caution">
    <text evidence="1">The sequence shown here is derived from an EMBL/GenBank/DDBJ whole genome shotgun (WGS) entry which is preliminary data.</text>
</comment>
<sequence>MGLQMQVLDTYQSLKPSQMLDFQTQFQKMEDRLWQKQ</sequence>
<gene>
    <name evidence="1" type="ORF">NIES80_37300</name>
</gene>
<evidence type="ECO:0000313" key="1">
    <source>
        <dbReference type="EMBL" id="GCL44008.1"/>
    </source>
</evidence>
<dbReference type="AlphaFoldDB" id="A0A480AKX8"/>
<evidence type="ECO:0000313" key="2">
    <source>
        <dbReference type="Proteomes" id="UP000299367"/>
    </source>
</evidence>
<proteinExistence type="predicted"/>
<name>A0A480AKX8_9CYAN</name>
<accession>A0A480AKX8</accession>
<dbReference type="Proteomes" id="UP000299367">
    <property type="component" value="Unassembled WGS sequence"/>
</dbReference>
<protein>
    <submittedName>
        <fullName evidence="1">Uncharacterized protein</fullName>
    </submittedName>
</protein>